<dbReference type="RefSeq" id="WP_264715569.1">
    <property type="nucleotide sequence ID" value="NZ_JAPDNT010000023.1"/>
</dbReference>
<dbReference type="EMBL" id="JAPDNT010000023">
    <property type="protein sequence ID" value="MCW3476737.1"/>
    <property type="molecule type" value="Genomic_DNA"/>
</dbReference>
<reference evidence="1" key="1">
    <citation type="submission" date="2022-09" db="EMBL/GenBank/DDBJ databases">
        <title>Rhodovastum sp. nov. RN2-1 isolated from soil in Seongnam, South Korea.</title>
        <authorList>
            <person name="Le N.T."/>
        </authorList>
    </citation>
    <scope>NUCLEOTIDE SEQUENCE</scope>
    <source>
        <strain evidence="1">RN2-1</strain>
    </source>
</reference>
<keyword evidence="2" id="KW-1185">Reference proteome</keyword>
<evidence type="ECO:0000313" key="1">
    <source>
        <dbReference type="EMBL" id="MCW3476737.1"/>
    </source>
</evidence>
<accession>A0AA41YQJ1</accession>
<organism evidence="1 2">
    <name type="scientific">Limobrevibacterium gyesilva</name>
    <dbReference type="NCBI Taxonomy" id="2991712"/>
    <lineage>
        <taxon>Bacteria</taxon>
        <taxon>Pseudomonadati</taxon>
        <taxon>Pseudomonadota</taxon>
        <taxon>Alphaproteobacteria</taxon>
        <taxon>Acetobacterales</taxon>
        <taxon>Acetobacteraceae</taxon>
        <taxon>Limobrevibacterium</taxon>
    </lineage>
</organism>
<gene>
    <name evidence="1" type="ORF">OL599_19405</name>
</gene>
<reference evidence="1" key="2">
    <citation type="submission" date="2022-10" db="EMBL/GenBank/DDBJ databases">
        <authorList>
            <person name="Trinh H.N."/>
        </authorList>
    </citation>
    <scope>NUCLEOTIDE SEQUENCE</scope>
    <source>
        <strain evidence="1">RN2-1</strain>
    </source>
</reference>
<comment type="caution">
    <text evidence="1">The sequence shown here is derived from an EMBL/GenBank/DDBJ whole genome shotgun (WGS) entry which is preliminary data.</text>
</comment>
<proteinExistence type="predicted"/>
<evidence type="ECO:0000313" key="2">
    <source>
        <dbReference type="Proteomes" id="UP001165679"/>
    </source>
</evidence>
<sequence>MKNNAISSALRLGTPSRRWAEGGNKGDLMGLQQRWQSEPTGMISAERAGFRLIIHRPAAEGFVRFLVIDNRQAGKHPQALVASGTEEDVTSAKAAAERMAARLTS</sequence>
<dbReference type="AlphaFoldDB" id="A0AA41YQJ1"/>
<dbReference type="Proteomes" id="UP001165679">
    <property type="component" value="Unassembled WGS sequence"/>
</dbReference>
<name>A0AA41YQJ1_9PROT</name>
<protein>
    <submittedName>
        <fullName evidence="1">Uncharacterized protein</fullName>
    </submittedName>
</protein>